<dbReference type="InterPro" id="IPR023534">
    <property type="entry name" value="Rof/RNase_P-like"/>
</dbReference>
<evidence type="ECO:0000313" key="2">
    <source>
        <dbReference type="Proteomes" id="UP000184418"/>
    </source>
</evidence>
<keyword evidence="2" id="KW-1185">Reference proteome</keyword>
<proteinExistence type="predicted"/>
<dbReference type="AlphaFoldDB" id="A0A1M6INS5"/>
<gene>
    <name evidence="1" type="ORF">SAMN02745146_2915</name>
</gene>
<accession>A0A1M6INS5</accession>
<name>A0A1M6INS5_9BACT</name>
<dbReference type="STRING" id="1121955.SAMN02745146_2915"/>
<sequence>MPAAMSQPEPEYHPISCSFYDELEARATTRQPCTLTYRPEPDTPPSTTHGIIQDLFIREKVEYLRLENGLEIRLDTLVAVDDKELRHYC</sequence>
<dbReference type="EMBL" id="FQYN01000006">
    <property type="protein sequence ID" value="SHJ36115.1"/>
    <property type="molecule type" value="Genomic_DNA"/>
</dbReference>
<dbReference type="Proteomes" id="UP000184418">
    <property type="component" value="Unassembled WGS sequence"/>
</dbReference>
<dbReference type="Gene3D" id="2.30.30.400">
    <property type="entry name" value="Rof-like"/>
    <property type="match status" value="1"/>
</dbReference>
<protein>
    <submittedName>
        <fullName evidence="1">Rho-binding antiterminator</fullName>
    </submittedName>
</protein>
<reference evidence="1 2" key="1">
    <citation type="submission" date="2016-11" db="EMBL/GenBank/DDBJ databases">
        <authorList>
            <person name="Jaros S."/>
            <person name="Januszkiewicz K."/>
            <person name="Wedrychowicz H."/>
        </authorList>
    </citation>
    <scope>NUCLEOTIDE SEQUENCE [LARGE SCALE GENOMIC DNA]</scope>
    <source>
        <strain evidence="1 2">DSM 21074</strain>
    </source>
</reference>
<dbReference type="InterPro" id="IPR038626">
    <property type="entry name" value="Rof-like_sf"/>
</dbReference>
<organism evidence="1 2">
    <name type="scientific">Hymenobacter daecheongensis DSM 21074</name>
    <dbReference type="NCBI Taxonomy" id="1121955"/>
    <lineage>
        <taxon>Bacteria</taxon>
        <taxon>Pseudomonadati</taxon>
        <taxon>Bacteroidota</taxon>
        <taxon>Cytophagia</taxon>
        <taxon>Cytophagales</taxon>
        <taxon>Hymenobacteraceae</taxon>
        <taxon>Hymenobacter</taxon>
    </lineage>
</organism>
<dbReference type="SUPFAM" id="SSF101744">
    <property type="entry name" value="Rof/RNase P subunit-like"/>
    <property type="match status" value="1"/>
</dbReference>
<evidence type="ECO:0000313" key="1">
    <source>
        <dbReference type="EMBL" id="SHJ36115.1"/>
    </source>
</evidence>